<reference evidence="7 8" key="1">
    <citation type="submission" date="2018-08" db="EMBL/GenBank/DDBJ databases">
        <title>Murine metabolic-syndrome-specific gut microbial biobank.</title>
        <authorList>
            <person name="Liu C."/>
        </authorList>
    </citation>
    <scope>NUCLEOTIDE SEQUENCE [LARGE SCALE GENOMIC DNA]</scope>
    <source>
        <strain evidence="7 8">28</strain>
    </source>
</reference>
<dbReference type="GO" id="GO:0006508">
    <property type="term" value="P:proteolysis"/>
    <property type="evidence" value="ECO:0007669"/>
    <property type="project" value="UniProtKB-KW"/>
</dbReference>
<dbReference type="PRINTS" id="PR00834">
    <property type="entry name" value="PROTEASES2C"/>
</dbReference>
<dbReference type="Pfam" id="PF13180">
    <property type="entry name" value="PDZ_2"/>
    <property type="match status" value="1"/>
</dbReference>
<dbReference type="Gene3D" id="2.30.42.10">
    <property type="match status" value="1"/>
</dbReference>
<comment type="caution">
    <text evidence="7">The sequence shown here is derived from an EMBL/GenBank/DDBJ whole genome shotgun (WGS) entry which is preliminary data.</text>
</comment>
<dbReference type="RefSeq" id="WP_160201656.1">
    <property type="nucleotide sequence ID" value="NZ_QXWK01000011.1"/>
</dbReference>
<keyword evidence="5" id="KW-0472">Membrane</keyword>
<evidence type="ECO:0000259" key="6">
    <source>
        <dbReference type="SMART" id="SM00228"/>
    </source>
</evidence>
<keyword evidence="8" id="KW-1185">Reference proteome</keyword>
<feature type="transmembrane region" description="Helical" evidence="5">
    <location>
        <begin position="79"/>
        <end position="102"/>
    </location>
</feature>
<dbReference type="InterPro" id="IPR001478">
    <property type="entry name" value="PDZ"/>
</dbReference>
<keyword evidence="3" id="KW-0378">Hydrolase</keyword>
<dbReference type="Pfam" id="PF13365">
    <property type="entry name" value="Trypsin_2"/>
    <property type="match status" value="1"/>
</dbReference>
<feature type="region of interest" description="Disordered" evidence="4">
    <location>
        <begin position="1"/>
        <end position="71"/>
    </location>
</feature>
<comment type="similarity">
    <text evidence="1">Belongs to the peptidase S1C family.</text>
</comment>
<dbReference type="Gene3D" id="2.40.10.10">
    <property type="entry name" value="Trypsin-like serine proteases"/>
    <property type="match status" value="2"/>
</dbReference>
<organism evidence="7 8">
    <name type="scientific">Anaerotruncus colihominis</name>
    <dbReference type="NCBI Taxonomy" id="169435"/>
    <lineage>
        <taxon>Bacteria</taxon>
        <taxon>Bacillati</taxon>
        <taxon>Bacillota</taxon>
        <taxon>Clostridia</taxon>
        <taxon>Eubacteriales</taxon>
        <taxon>Oscillospiraceae</taxon>
        <taxon>Anaerotruncus</taxon>
    </lineage>
</organism>
<keyword evidence="5" id="KW-0812">Transmembrane</keyword>
<dbReference type="InterPro" id="IPR009003">
    <property type="entry name" value="Peptidase_S1_PA"/>
</dbReference>
<evidence type="ECO:0000256" key="2">
    <source>
        <dbReference type="ARBA" id="ARBA00022670"/>
    </source>
</evidence>
<dbReference type="GO" id="GO:0004252">
    <property type="term" value="F:serine-type endopeptidase activity"/>
    <property type="evidence" value="ECO:0007669"/>
    <property type="project" value="InterPro"/>
</dbReference>
<dbReference type="SUPFAM" id="SSF50494">
    <property type="entry name" value="Trypsin-like serine proteases"/>
    <property type="match status" value="1"/>
</dbReference>
<dbReference type="InterPro" id="IPR001940">
    <property type="entry name" value="Peptidase_S1C"/>
</dbReference>
<evidence type="ECO:0000256" key="1">
    <source>
        <dbReference type="ARBA" id="ARBA00010541"/>
    </source>
</evidence>
<protein>
    <submittedName>
        <fullName evidence="7">PDZ domain-containing protein</fullName>
    </submittedName>
</protein>
<dbReference type="Proteomes" id="UP000446866">
    <property type="component" value="Unassembled WGS sequence"/>
</dbReference>
<dbReference type="PANTHER" id="PTHR43343">
    <property type="entry name" value="PEPTIDASE S12"/>
    <property type="match status" value="1"/>
</dbReference>
<feature type="compositionally biased region" description="Low complexity" evidence="4">
    <location>
        <begin position="48"/>
        <end position="60"/>
    </location>
</feature>
<dbReference type="InterPro" id="IPR043504">
    <property type="entry name" value="Peptidase_S1_PA_chymotrypsin"/>
</dbReference>
<dbReference type="SMART" id="SM00228">
    <property type="entry name" value="PDZ"/>
    <property type="match status" value="1"/>
</dbReference>
<dbReference type="AlphaFoldDB" id="A0A845QIT3"/>
<evidence type="ECO:0000256" key="5">
    <source>
        <dbReference type="SAM" id="Phobius"/>
    </source>
</evidence>
<evidence type="ECO:0000256" key="4">
    <source>
        <dbReference type="SAM" id="MobiDB-lite"/>
    </source>
</evidence>
<evidence type="ECO:0000313" key="7">
    <source>
        <dbReference type="EMBL" id="NBH61374.1"/>
    </source>
</evidence>
<proteinExistence type="inferred from homology"/>
<keyword evidence="2" id="KW-0645">Protease</keyword>
<dbReference type="InterPro" id="IPR051201">
    <property type="entry name" value="Chloro_Bact_Ser_Proteases"/>
</dbReference>
<feature type="domain" description="PDZ" evidence="6">
    <location>
        <begin position="340"/>
        <end position="421"/>
    </location>
</feature>
<dbReference type="PANTHER" id="PTHR43343:SF3">
    <property type="entry name" value="PROTEASE DO-LIKE 8, CHLOROPLASTIC"/>
    <property type="match status" value="1"/>
</dbReference>
<name>A0A845QIT3_9FIRM</name>
<accession>A0A845QIT3</accession>
<dbReference type="EMBL" id="QXWK01000011">
    <property type="protein sequence ID" value="NBH61374.1"/>
    <property type="molecule type" value="Genomic_DNA"/>
</dbReference>
<keyword evidence="5" id="KW-1133">Transmembrane helix</keyword>
<dbReference type="InterPro" id="IPR036034">
    <property type="entry name" value="PDZ_sf"/>
</dbReference>
<dbReference type="SUPFAM" id="SSF50156">
    <property type="entry name" value="PDZ domain-like"/>
    <property type="match status" value="1"/>
</dbReference>
<gene>
    <name evidence="7" type="ORF">D0435_06880</name>
</gene>
<evidence type="ECO:0000313" key="8">
    <source>
        <dbReference type="Proteomes" id="UP000446866"/>
    </source>
</evidence>
<sequence>MDNWDNNNEHREPNFVMVGDCSPKTETDYSPEPEPVQKPLYDQPQSEYAGQTGYTYYQQTPPAPPKKKKKDPKYITRRAFVITLICCMLATSGLTIGGYTLLADSGLVSGGGKTVSATNYTLAKATGSEKSVQEIIAQNENAVVEIRTESVAMDNWLQNYVTQGAGSGVIVDTKGYILTCNHVIDGASKITVTLKDGTELDAKVVGSDAQNDIAVLKVNAKNLTAASYGDSSQLSVGDMVVAIGNPLGQLGGSASSGIISALDRTITVEGREMTLLQTDTSINPGNSGGGLFDQYGNLIGIVVAKSSGSDVEGLGFAIPIAKAAEIAKDLIENGHVTNRAAIGISVLDASSAEVAMQYGLRMTGVYIQEVTGSEAQKAGFKAGDMIYYVEDTKIENQATLVSALNKHKPGDKIKVTVIRDNQTVEITTTLIEATE</sequence>
<evidence type="ECO:0000256" key="3">
    <source>
        <dbReference type="ARBA" id="ARBA00022801"/>
    </source>
</evidence>